<accession>A0A4U5P8Y7</accession>
<dbReference type="OrthoDB" id="10521708at2759"/>
<dbReference type="Proteomes" id="UP000298663">
    <property type="component" value="Unassembled WGS sequence"/>
</dbReference>
<name>A0A4U5P8Y7_STECR</name>
<reference evidence="1 2" key="1">
    <citation type="journal article" date="2015" name="Genome Biol.">
        <title>Comparative genomics of Steinernema reveals deeply conserved gene regulatory networks.</title>
        <authorList>
            <person name="Dillman A.R."/>
            <person name="Macchietto M."/>
            <person name="Porter C.F."/>
            <person name="Rogers A."/>
            <person name="Williams B."/>
            <person name="Antoshechkin I."/>
            <person name="Lee M.M."/>
            <person name="Goodwin Z."/>
            <person name="Lu X."/>
            <person name="Lewis E.E."/>
            <person name="Goodrich-Blair H."/>
            <person name="Stock S.P."/>
            <person name="Adams B.J."/>
            <person name="Sternberg P.W."/>
            <person name="Mortazavi A."/>
        </authorList>
    </citation>
    <scope>NUCLEOTIDE SEQUENCE [LARGE SCALE GENOMIC DNA]</scope>
    <source>
        <strain evidence="1 2">ALL</strain>
    </source>
</reference>
<sequence>MSAARHIFLQRVYTTEPKTCEPITSRKGKFGVSAPRADGVNLVAQSSGMLSVTLARVQRHAREPATPPMLLVFQLGAQMSELAFYAFALSFGFFWRTRVLALALVPLCVELGSALCKDLRLLREPEKVNLEAEEDEESRTLLQE</sequence>
<comment type="caution">
    <text evidence="1">The sequence shown here is derived from an EMBL/GenBank/DDBJ whole genome shotgun (WGS) entry which is preliminary data.</text>
</comment>
<evidence type="ECO:0000313" key="1">
    <source>
        <dbReference type="EMBL" id="TKR92742.1"/>
    </source>
</evidence>
<keyword evidence="2" id="KW-1185">Reference proteome</keyword>
<evidence type="ECO:0000313" key="2">
    <source>
        <dbReference type="Proteomes" id="UP000298663"/>
    </source>
</evidence>
<dbReference type="EMBL" id="AZBU02000002">
    <property type="protein sequence ID" value="TKR92742.1"/>
    <property type="molecule type" value="Genomic_DNA"/>
</dbReference>
<organism evidence="1 2">
    <name type="scientific">Steinernema carpocapsae</name>
    <name type="common">Entomopathogenic nematode</name>
    <dbReference type="NCBI Taxonomy" id="34508"/>
    <lineage>
        <taxon>Eukaryota</taxon>
        <taxon>Metazoa</taxon>
        <taxon>Ecdysozoa</taxon>
        <taxon>Nematoda</taxon>
        <taxon>Chromadorea</taxon>
        <taxon>Rhabditida</taxon>
        <taxon>Tylenchina</taxon>
        <taxon>Panagrolaimomorpha</taxon>
        <taxon>Strongyloidoidea</taxon>
        <taxon>Steinernematidae</taxon>
        <taxon>Steinernema</taxon>
    </lineage>
</organism>
<dbReference type="AlphaFoldDB" id="A0A4U5P8Y7"/>
<reference evidence="1 2" key="2">
    <citation type="journal article" date="2019" name="G3 (Bethesda)">
        <title>Hybrid Assembly of the Genome of the Entomopathogenic Nematode Steinernema carpocapsae Identifies the X-Chromosome.</title>
        <authorList>
            <person name="Serra L."/>
            <person name="Macchietto M."/>
            <person name="Macias-Munoz A."/>
            <person name="McGill C.J."/>
            <person name="Rodriguez I.M."/>
            <person name="Rodriguez B."/>
            <person name="Murad R."/>
            <person name="Mortazavi A."/>
        </authorList>
    </citation>
    <scope>NUCLEOTIDE SEQUENCE [LARGE SCALE GENOMIC DNA]</scope>
    <source>
        <strain evidence="1 2">ALL</strain>
    </source>
</reference>
<gene>
    <name evidence="1" type="ORF">L596_007332</name>
</gene>
<protein>
    <submittedName>
        <fullName evidence="1">Uncharacterized protein</fullName>
    </submittedName>
</protein>
<proteinExistence type="predicted"/>